<dbReference type="OrthoDB" id="3552888at2759"/>
<dbReference type="Proteomes" id="UP000326268">
    <property type="component" value="Unassembled WGS sequence"/>
</dbReference>
<organism evidence="2 3">
    <name type="scientific">Aspergillus caelatus</name>
    <dbReference type="NCBI Taxonomy" id="61420"/>
    <lineage>
        <taxon>Eukaryota</taxon>
        <taxon>Fungi</taxon>
        <taxon>Dikarya</taxon>
        <taxon>Ascomycota</taxon>
        <taxon>Pezizomycotina</taxon>
        <taxon>Eurotiomycetes</taxon>
        <taxon>Eurotiomycetidae</taxon>
        <taxon>Eurotiales</taxon>
        <taxon>Aspergillaceae</taxon>
        <taxon>Aspergillus</taxon>
        <taxon>Aspergillus subgen. Circumdati</taxon>
    </lineage>
</organism>
<dbReference type="AlphaFoldDB" id="A0A5N6ZWR8"/>
<dbReference type="EMBL" id="ML737726">
    <property type="protein sequence ID" value="KAE8361703.1"/>
    <property type="molecule type" value="Genomic_DNA"/>
</dbReference>
<evidence type="ECO:0008006" key="4">
    <source>
        <dbReference type="Google" id="ProtNLM"/>
    </source>
</evidence>
<feature type="chain" id="PRO_5024866531" description="Prokaryotic phospholipase A2-domain-containing protein" evidence="1">
    <location>
        <begin position="24"/>
        <end position="173"/>
    </location>
</feature>
<accession>A0A5N6ZWR8</accession>
<evidence type="ECO:0000256" key="1">
    <source>
        <dbReference type="SAM" id="SignalP"/>
    </source>
</evidence>
<name>A0A5N6ZWR8_9EURO</name>
<protein>
    <recommendedName>
        <fullName evidence="4">Prokaryotic phospholipase A2-domain-containing protein</fullName>
    </recommendedName>
</protein>
<evidence type="ECO:0000313" key="3">
    <source>
        <dbReference type="Proteomes" id="UP000326268"/>
    </source>
</evidence>
<evidence type="ECO:0000313" key="2">
    <source>
        <dbReference type="EMBL" id="KAE8361703.1"/>
    </source>
</evidence>
<sequence>MFKSRCFLTLFLLLATVIYGAVAYPGVRRTSTILNSPNFPAPALEERGLPGKRGIGKPICDFTRGLAYIEPTDLNINHLRDVKDTYCGAEAGNCARVSYLNSSSIFFCNYNTDRIYTKCGNLIEPALAIYEDCRLASRYTYGYLSGMVRNGNVDEDIVTTEVAYYLRLGAELP</sequence>
<feature type="signal peptide" evidence="1">
    <location>
        <begin position="1"/>
        <end position="23"/>
    </location>
</feature>
<dbReference type="GeneID" id="43657478"/>
<reference evidence="2 3" key="1">
    <citation type="submission" date="2019-04" db="EMBL/GenBank/DDBJ databases">
        <title>Friends and foes A comparative genomics studyof 23 Aspergillus species from section Flavi.</title>
        <authorList>
            <consortium name="DOE Joint Genome Institute"/>
            <person name="Kjaerbolling I."/>
            <person name="Vesth T."/>
            <person name="Frisvad J.C."/>
            <person name="Nybo J.L."/>
            <person name="Theobald S."/>
            <person name="Kildgaard S."/>
            <person name="Isbrandt T."/>
            <person name="Kuo A."/>
            <person name="Sato A."/>
            <person name="Lyhne E.K."/>
            <person name="Kogle M.E."/>
            <person name="Wiebenga A."/>
            <person name="Kun R.S."/>
            <person name="Lubbers R.J."/>
            <person name="Makela M.R."/>
            <person name="Barry K."/>
            <person name="Chovatia M."/>
            <person name="Clum A."/>
            <person name="Daum C."/>
            <person name="Haridas S."/>
            <person name="He G."/>
            <person name="LaButti K."/>
            <person name="Lipzen A."/>
            <person name="Mondo S."/>
            <person name="Riley R."/>
            <person name="Salamov A."/>
            <person name="Simmons B.A."/>
            <person name="Magnuson J.K."/>
            <person name="Henrissat B."/>
            <person name="Mortensen U.H."/>
            <person name="Larsen T.O."/>
            <person name="Devries R.P."/>
            <person name="Grigoriev I.V."/>
            <person name="Machida M."/>
            <person name="Baker S.E."/>
            <person name="Andersen M.R."/>
        </authorList>
    </citation>
    <scope>NUCLEOTIDE SEQUENCE [LARGE SCALE GENOMIC DNA]</scope>
    <source>
        <strain evidence="2 3">CBS 763.97</strain>
    </source>
</reference>
<proteinExistence type="predicted"/>
<dbReference type="RefSeq" id="XP_031924784.1">
    <property type="nucleotide sequence ID" value="XM_032073032.1"/>
</dbReference>
<gene>
    <name evidence="2" type="ORF">BDV27DRAFT_160450</name>
</gene>
<keyword evidence="1" id="KW-0732">Signal</keyword>
<keyword evidence="3" id="KW-1185">Reference proteome</keyword>